<evidence type="ECO:0000313" key="3">
    <source>
        <dbReference type="EMBL" id="AES81911.2"/>
    </source>
</evidence>
<evidence type="ECO:0000256" key="1">
    <source>
        <dbReference type="SAM" id="MobiDB-lite"/>
    </source>
</evidence>
<dbReference type="EnsemblPlants" id="AES81911">
    <property type="protein sequence ID" value="AES81911"/>
    <property type="gene ID" value="MTR_7g102240"/>
</dbReference>
<evidence type="ECO:0000259" key="2">
    <source>
        <dbReference type="Pfam" id="PF13259"/>
    </source>
</evidence>
<accession>A0A0C3WE59</accession>
<dbReference type="PaxDb" id="3880-AES81911"/>
<evidence type="ECO:0000313" key="5">
    <source>
        <dbReference type="Proteomes" id="UP000002051"/>
    </source>
</evidence>
<protein>
    <submittedName>
        <fullName evidence="3">DUF4050 family protein</fullName>
    </submittedName>
</protein>
<feature type="region of interest" description="Disordered" evidence="1">
    <location>
        <begin position="1"/>
        <end position="29"/>
    </location>
</feature>
<evidence type="ECO:0000313" key="4">
    <source>
        <dbReference type="EnsemblPlants" id="AES81911"/>
    </source>
</evidence>
<dbReference type="PANTHER" id="PTHR33373">
    <property type="entry name" value="OS07G0479600 PROTEIN"/>
    <property type="match status" value="1"/>
</dbReference>
<feature type="domain" description="Gag1-like clamp" evidence="2">
    <location>
        <begin position="10"/>
        <end position="61"/>
    </location>
</feature>
<organism evidence="3 5">
    <name type="scientific">Medicago truncatula</name>
    <name type="common">Barrel medic</name>
    <name type="synonym">Medicago tribuloides</name>
    <dbReference type="NCBI Taxonomy" id="3880"/>
    <lineage>
        <taxon>Eukaryota</taxon>
        <taxon>Viridiplantae</taxon>
        <taxon>Streptophyta</taxon>
        <taxon>Embryophyta</taxon>
        <taxon>Tracheophyta</taxon>
        <taxon>Spermatophyta</taxon>
        <taxon>Magnoliopsida</taxon>
        <taxon>eudicotyledons</taxon>
        <taxon>Gunneridae</taxon>
        <taxon>Pentapetalae</taxon>
        <taxon>rosids</taxon>
        <taxon>fabids</taxon>
        <taxon>Fabales</taxon>
        <taxon>Fabaceae</taxon>
        <taxon>Papilionoideae</taxon>
        <taxon>50 kb inversion clade</taxon>
        <taxon>NPAAA clade</taxon>
        <taxon>Hologalegina</taxon>
        <taxon>IRL clade</taxon>
        <taxon>Trifolieae</taxon>
        <taxon>Medicago</taxon>
    </lineage>
</organism>
<reference evidence="3 5" key="2">
    <citation type="journal article" date="2014" name="BMC Genomics">
        <title>An improved genome release (version Mt4.0) for the model legume Medicago truncatula.</title>
        <authorList>
            <person name="Tang H."/>
            <person name="Krishnakumar V."/>
            <person name="Bidwell S."/>
            <person name="Rosen B."/>
            <person name="Chan A."/>
            <person name="Zhou S."/>
            <person name="Gentzbittel L."/>
            <person name="Childs K.L."/>
            <person name="Yandell M."/>
            <person name="Gundlach H."/>
            <person name="Mayer K.F."/>
            <person name="Schwartz D.C."/>
            <person name="Town C.D."/>
        </authorList>
    </citation>
    <scope>GENOME REANNOTATION</scope>
    <source>
        <strain evidence="4 5">cv. Jemalong A17</strain>
    </source>
</reference>
<keyword evidence="5" id="KW-1185">Reference proteome</keyword>
<accession>G7L3X2</accession>
<dbReference type="Pfam" id="PF13259">
    <property type="entry name" value="clamp_Gag1-like"/>
    <property type="match status" value="1"/>
</dbReference>
<feature type="compositionally biased region" description="Polar residues" evidence="1">
    <location>
        <begin position="1"/>
        <end position="19"/>
    </location>
</feature>
<sequence>MDLIGCSSNAHQNDSSKGSNDARKNNLTGKEAFVNHAEIAWNQKRKEWVGDQSNKAQRPPRVSTICLTGNPNDMLFSNESFRPPIPLARRHHKDIAESERLFNMRWLKSLNDIFNYVSSTNKLDST</sequence>
<gene>
    <name evidence="3" type="ordered locus">MTR_7g102240</name>
</gene>
<dbReference type="HOGENOM" id="CLU_1984927_0_0_1"/>
<reference evidence="3 5" key="1">
    <citation type="journal article" date="2011" name="Nature">
        <title>The Medicago genome provides insight into the evolution of rhizobial symbioses.</title>
        <authorList>
            <person name="Young N.D."/>
            <person name="Debelle F."/>
            <person name="Oldroyd G.E."/>
            <person name="Geurts R."/>
            <person name="Cannon S.B."/>
            <person name="Udvardi M.K."/>
            <person name="Benedito V.A."/>
            <person name="Mayer K.F."/>
            <person name="Gouzy J."/>
            <person name="Schoof H."/>
            <person name="Van de Peer Y."/>
            <person name="Proost S."/>
            <person name="Cook D.R."/>
            <person name="Meyers B.C."/>
            <person name="Spannagl M."/>
            <person name="Cheung F."/>
            <person name="De Mita S."/>
            <person name="Krishnakumar V."/>
            <person name="Gundlach H."/>
            <person name="Zhou S."/>
            <person name="Mudge J."/>
            <person name="Bharti A.K."/>
            <person name="Murray J.D."/>
            <person name="Naoumkina M.A."/>
            <person name="Rosen B."/>
            <person name="Silverstein K.A."/>
            <person name="Tang H."/>
            <person name="Rombauts S."/>
            <person name="Zhao P.X."/>
            <person name="Zhou P."/>
            <person name="Barbe V."/>
            <person name="Bardou P."/>
            <person name="Bechner M."/>
            <person name="Bellec A."/>
            <person name="Berger A."/>
            <person name="Berges H."/>
            <person name="Bidwell S."/>
            <person name="Bisseling T."/>
            <person name="Choisne N."/>
            <person name="Couloux A."/>
            <person name="Denny R."/>
            <person name="Deshpande S."/>
            <person name="Dai X."/>
            <person name="Doyle J.J."/>
            <person name="Dudez A.M."/>
            <person name="Farmer A.D."/>
            <person name="Fouteau S."/>
            <person name="Franken C."/>
            <person name="Gibelin C."/>
            <person name="Gish J."/>
            <person name="Goldstein S."/>
            <person name="Gonzalez A.J."/>
            <person name="Green P.J."/>
            <person name="Hallab A."/>
            <person name="Hartog M."/>
            <person name="Hua A."/>
            <person name="Humphray S.J."/>
            <person name="Jeong D.H."/>
            <person name="Jing Y."/>
            <person name="Jocker A."/>
            <person name="Kenton S.M."/>
            <person name="Kim D.J."/>
            <person name="Klee K."/>
            <person name="Lai H."/>
            <person name="Lang C."/>
            <person name="Lin S."/>
            <person name="Macmil S.L."/>
            <person name="Magdelenat G."/>
            <person name="Matthews L."/>
            <person name="McCorrison J."/>
            <person name="Monaghan E.L."/>
            <person name="Mun J.H."/>
            <person name="Najar F.Z."/>
            <person name="Nicholson C."/>
            <person name="Noirot C."/>
            <person name="O'Bleness M."/>
            <person name="Paule C.R."/>
            <person name="Poulain J."/>
            <person name="Prion F."/>
            <person name="Qin B."/>
            <person name="Qu C."/>
            <person name="Retzel E.F."/>
            <person name="Riddle C."/>
            <person name="Sallet E."/>
            <person name="Samain S."/>
            <person name="Samson N."/>
            <person name="Sanders I."/>
            <person name="Saurat O."/>
            <person name="Scarpelli C."/>
            <person name="Schiex T."/>
            <person name="Segurens B."/>
            <person name="Severin A.J."/>
            <person name="Sherrier D.J."/>
            <person name="Shi R."/>
            <person name="Sims S."/>
            <person name="Singer S.R."/>
            <person name="Sinharoy S."/>
            <person name="Sterck L."/>
            <person name="Viollet A."/>
            <person name="Wang B.B."/>
            <person name="Wang K."/>
            <person name="Wang M."/>
            <person name="Wang X."/>
            <person name="Warfsmann J."/>
            <person name="Weissenbach J."/>
            <person name="White D.D."/>
            <person name="White J.D."/>
            <person name="Wiley G.B."/>
            <person name="Wincker P."/>
            <person name="Xing Y."/>
            <person name="Yang L."/>
            <person name="Yao Z."/>
            <person name="Ying F."/>
            <person name="Zhai J."/>
            <person name="Zhou L."/>
            <person name="Zuber A."/>
            <person name="Denarie J."/>
            <person name="Dixon R.A."/>
            <person name="May G.D."/>
            <person name="Schwartz D.C."/>
            <person name="Rogers J."/>
            <person name="Quetier F."/>
            <person name="Town C.D."/>
            <person name="Roe B.A."/>
        </authorList>
    </citation>
    <scope>NUCLEOTIDE SEQUENCE [LARGE SCALE GENOMIC DNA]</scope>
    <source>
        <strain evidence="3">A17</strain>
        <strain evidence="4 5">cv. Jemalong A17</strain>
    </source>
</reference>
<dbReference type="PANTHER" id="PTHR33373:SF23">
    <property type="entry name" value="DUF4050 DOMAIN-CONTAINING PROTEIN"/>
    <property type="match status" value="1"/>
</dbReference>
<dbReference type="Proteomes" id="UP000002051">
    <property type="component" value="Unassembled WGS sequence"/>
</dbReference>
<dbReference type="EMBL" id="CM001223">
    <property type="protein sequence ID" value="AES81911.2"/>
    <property type="molecule type" value="Genomic_DNA"/>
</dbReference>
<proteinExistence type="predicted"/>
<reference evidence="4" key="3">
    <citation type="submission" date="2015-04" db="UniProtKB">
        <authorList>
            <consortium name="EnsemblPlants"/>
        </authorList>
    </citation>
    <scope>IDENTIFICATION</scope>
    <source>
        <strain evidence="4">cv. Jemalong A17</strain>
    </source>
</reference>
<name>G7L3X2_MEDTR</name>
<dbReference type="AlphaFoldDB" id="G7L3X2"/>
<dbReference type="InterPro" id="IPR025124">
    <property type="entry name" value="Gag1-like_clamp"/>
</dbReference>